<evidence type="ECO:0000256" key="1">
    <source>
        <dbReference type="SAM" id="MobiDB-lite"/>
    </source>
</evidence>
<dbReference type="EMBL" id="KZ613949">
    <property type="protein sequence ID" value="PMD37431.1"/>
    <property type="molecule type" value="Genomic_DNA"/>
</dbReference>
<accession>A0A2J6RFY8</accession>
<feature type="region of interest" description="Disordered" evidence="1">
    <location>
        <begin position="137"/>
        <end position="171"/>
    </location>
</feature>
<evidence type="ECO:0000313" key="2">
    <source>
        <dbReference type="EMBL" id="PMD37431.1"/>
    </source>
</evidence>
<sequence length="211" mass="24753">MTTTSLSRTDWSNLKLSWIRLQGRSVNELILTTFWILLQNRRSKPLGRKALDPFAICGKSLAARERALLLDLFQTRPDLSKASRNWSTRVTRMRKMAKSLRRNQDPMCLLRIYPRNRFPDGPVGSRRLPLLPFSHSCQSSKGVPNLRCPQNSLSRKSRECRPSQMPSPGRSRIPTECDFFRAGRSLEIKCDCVKDLWFQWCHDEYSLWWYF</sequence>
<dbReference type="AlphaFoldDB" id="A0A2J6RFY8"/>
<protein>
    <submittedName>
        <fullName evidence="2">Uncharacterized protein</fullName>
    </submittedName>
</protein>
<name>A0A2J6RFY8_HYAVF</name>
<keyword evidence="3" id="KW-1185">Reference proteome</keyword>
<gene>
    <name evidence="2" type="ORF">L207DRAFT_636131</name>
</gene>
<proteinExistence type="predicted"/>
<dbReference type="Proteomes" id="UP000235786">
    <property type="component" value="Unassembled WGS sequence"/>
</dbReference>
<evidence type="ECO:0000313" key="3">
    <source>
        <dbReference type="Proteomes" id="UP000235786"/>
    </source>
</evidence>
<reference evidence="2 3" key="1">
    <citation type="submission" date="2016-04" db="EMBL/GenBank/DDBJ databases">
        <title>A degradative enzymes factory behind the ericoid mycorrhizal symbiosis.</title>
        <authorList>
            <consortium name="DOE Joint Genome Institute"/>
            <person name="Martino E."/>
            <person name="Morin E."/>
            <person name="Grelet G."/>
            <person name="Kuo A."/>
            <person name="Kohler A."/>
            <person name="Daghino S."/>
            <person name="Barry K."/>
            <person name="Choi C."/>
            <person name="Cichocki N."/>
            <person name="Clum A."/>
            <person name="Copeland A."/>
            <person name="Hainaut M."/>
            <person name="Haridas S."/>
            <person name="Labutti K."/>
            <person name="Lindquist E."/>
            <person name="Lipzen A."/>
            <person name="Khouja H.-R."/>
            <person name="Murat C."/>
            <person name="Ohm R."/>
            <person name="Olson A."/>
            <person name="Spatafora J."/>
            <person name="Veneault-Fourrey C."/>
            <person name="Henrissat B."/>
            <person name="Grigoriev I."/>
            <person name="Martin F."/>
            <person name="Perotto S."/>
        </authorList>
    </citation>
    <scope>NUCLEOTIDE SEQUENCE [LARGE SCALE GENOMIC DNA]</scope>
    <source>
        <strain evidence="2 3">F</strain>
    </source>
</reference>
<organism evidence="2 3">
    <name type="scientific">Hyaloscypha variabilis (strain UAMH 11265 / GT02V1 / F)</name>
    <name type="common">Meliniomyces variabilis</name>
    <dbReference type="NCBI Taxonomy" id="1149755"/>
    <lineage>
        <taxon>Eukaryota</taxon>
        <taxon>Fungi</taxon>
        <taxon>Dikarya</taxon>
        <taxon>Ascomycota</taxon>
        <taxon>Pezizomycotina</taxon>
        <taxon>Leotiomycetes</taxon>
        <taxon>Helotiales</taxon>
        <taxon>Hyaloscyphaceae</taxon>
        <taxon>Hyaloscypha</taxon>
        <taxon>Hyaloscypha variabilis</taxon>
    </lineage>
</organism>
<feature type="compositionally biased region" description="Polar residues" evidence="1">
    <location>
        <begin position="137"/>
        <end position="154"/>
    </location>
</feature>